<sequence>MFKGLLLKLRIDFLVMFIHHLANNMAQVGSLVLCVHDTSDFLLEAAKMANYAKYQRLCDFLFIVFSVVHFITRLVKYPLWVLNSTMFESWAIVGPFPSWWLFNILLLVLQVLYRMLLSSGVCPGSGLGYITIGATDAQSCASPGPPHFKRCGHATGFPPVVTAKTLVRPPVW</sequence>
<evidence type="ECO:0000256" key="5">
    <source>
        <dbReference type="ARBA" id="ARBA00022989"/>
    </source>
</evidence>
<keyword evidence="5 8" id="KW-1133">Transmembrane helix</keyword>
<comment type="catalytic activity">
    <reaction evidence="7">
        <text>sphinganine + octadecanoyl-CoA = N-(octadecanoyl)-sphinganine + CoA + H(+)</text>
        <dbReference type="Rhea" id="RHEA:36547"/>
        <dbReference type="ChEBI" id="CHEBI:15378"/>
        <dbReference type="ChEBI" id="CHEBI:57287"/>
        <dbReference type="ChEBI" id="CHEBI:57394"/>
        <dbReference type="ChEBI" id="CHEBI:57817"/>
        <dbReference type="ChEBI" id="CHEBI:67033"/>
    </reaction>
    <physiologicalReaction direction="left-to-right" evidence="7">
        <dbReference type="Rhea" id="RHEA:36548"/>
    </physiologicalReaction>
</comment>
<proteinExistence type="predicted"/>
<dbReference type="Proteomes" id="UP000694548">
    <property type="component" value="Chromosome sgr10"/>
</dbReference>
<feature type="chain" id="PRO_5034727439" description="TLC domain-containing protein" evidence="9">
    <location>
        <begin position="27"/>
        <end position="172"/>
    </location>
</feature>
<comment type="subcellular location">
    <subcellularLocation>
        <location evidence="1">Membrane</location>
        <topology evidence="1">Multi-pass membrane protein</topology>
    </subcellularLocation>
</comment>
<reference evidence="11" key="1">
    <citation type="submission" date="2014-08" db="EMBL/GenBank/DDBJ databases">
        <authorList>
            <person name="Senf B."/>
            <person name="Petzold A."/>
            <person name="Downie B.R."/>
            <person name="Koch P."/>
            <person name="Platzer M."/>
        </authorList>
    </citation>
    <scope>NUCLEOTIDE SEQUENCE [LARGE SCALE GENOMIC DNA]</scope>
    <source>
        <strain evidence="11">GRZ</strain>
    </source>
</reference>
<dbReference type="GeneTree" id="ENSGT01030000234515"/>
<dbReference type="GO" id="GO:0050291">
    <property type="term" value="F:sphingosine N-acyltransferase activity"/>
    <property type="evidence" value="ECO:0007669"/>
    <property type="project" value="InterPro"/>
</dbReference>
<evidence type="ECO:0000256" key="8">
    <source>
        <dbReference type="SAM" id="Phobius"/>
    </source>
</evidence>
<dbReference type="Pfam" id="PF03798">
    <property type="entry name" value="TRAM_LAG1_CLN8"/>
    <property type="match status" value="1"/>
</dbReference>
<evidence type="ECO:0000256" key="6">
    <source>
        <dbReference type="ARBA" id="ARBA00023136"/>
    </source>
</evidence>
<keyword evidence="6 8" id="KW-0472">Membrane</keyword>
<dbReference type="Ensembl" id="ENSNFUT00015015620.1">
    <property type="protein sequence ID" value="ENSNFUP00015014895.1"/>
    <property type="gene ID" value="ENSNFUG00015007221.1"/>
</dbReference>
<evidence type="ECO:0000256" key="1">
    <source>
        <dbReference type="ARBA" id="ARBA00004141"/>
    </source>
</evidence>
<dbReference type="InterPro" id="IPR006634">
    <property type="entry name" value="TLC-dom"/>
</dbReference>
<dbReference type="GO" id="GO:0046513">
    <property type="term" value="P:ceramide biosynthetic process"/>
    <property type="evidence" value="ECO:0007669"/>
    <property type="project" value="InterPro"/>
</dbReference>
<evidence type="ECO:0000256" key="3">
    <source>
        <dbReference type="ARBA" id="ARBA00004991"/>
    </source>
</evidence>
<accession>A0A8C6L7S3</accession>
<evidence type="ECO:0000256" key="9">
    <source>
        <dbReference type="SAM" id="SignalP"/>
    </source>
</evidence>
<keyword evidence="12" id="KW-1185">Reference proteome</keyword>
<protein>
    <recommendedName>
        <fullName evidence="10">TLC domain-containing protein</fullName>
    </recommendedName>
</protein>
<evidence type="ECO:0000313" key="12">
    <source>
        <dbReference type="Proteomes" id="UP000694548"/>
    </source>
</evidence>
<keyword evidence="9" id="KW-0732">Signal</keyword>
<feature type="domain" description="TLC" evidence="10">
    <location>
        <begin position="14"/>
        <end position="115"/>
    </location>
</feature>
<evidence type="ECO:0000256" key="4">
    <source>
        <dbReference type="ARBA" id="ARBA00022692"/>
    </source>
</evidence>
<dbReference type="GO" id="GO:0016020">
    <property type="term" value="C:membrane"/>
    <property type="evidence" value="ECO:0007669"/>
    <property type="project" value="UniProtKB-SubCell"/>
</dbReference>
<dbReference type="AlphaFoldDB" id="A0A8C6L7S3"/>
<feature type="transmembrane region" description="Helical" evidence="8">
    <location>
        <begin position="57"/>
        <end position="79"/>
    </location>
</feature>
<evidence type="ECO:0000259" key="10">
    <source>
        <dbReference type="Pfam" id="PF03798"/>
    </source>
</evidence>
<dbReference type="UniPathway" id="UPA00222"/>
<dbReference type="PANTHER" id="PTHR12560">
    <property type="entry name" value="LONGEVITY ASSURANCE FACTOR 1 LAG1"/>
    <property type="match status" value="1"/>
</dbReference>
<evidence type="ECO:0000256" key="7">
    <source>
        <dbReference type="ARBA" id="ARBA00049036"/>
    </source>
</evidence>
<dbReference type="InterPro" id="IPR016439">
    <property type="entry name" value="Lag1/Lac1-like"/>
</dbReference>
<comment type="pathway">
    <text evidence="2">Lipid metabolism; sphingolipid metabolism.</text>
</comment>
<name>A0A8C6L7S3_NOTFU</name>
<reference evidence="11" key="2">
    <citation type="submission" date="2025-08" db="UniProtKB">
        <authorList>
            <consortium name="Ensembl"/>
        </authorList>
    </citation>
    <scope>IDENTIFICATION</scope>
</reference>
<comment type="pathway">
    <text evidence="3">Sphingolipid metabolism.</text>
</comment>
<feature type="signal peptide" evidence="9">
    <location>
        <begin position="1"/>
        <end position="26"/>
    </location>
</feature>
<organism evidence="11 12">
    <name type="scientific">Nothobranchius furzeri</name>
    <name type="common">Turquoise killifish</name>
    <dbReference type="NCBI Taxonomy" id="105023"/>
    <lineage>
        <taxon>Eukaryota</taxon>
        <taxon>Metazoa</taxon>
        <taxon>Chordata</taxon>
        <taxon>Craniata</taxon>
        <taxon>Vertebrata</taxon>
        <taxon>Euteleostomi</taxon>
        <taxon>Actinopterygii</taxon>
        <taxon>Neopterygii</taxon>
        <taxon>Teleostei</taxon>
        <taxon>Neoteleostei</taxon>
        <taxon>Acanthomorphata</taxon>
        <taxon>Ovalentaria</taxon>
        <taxon>Atherinomorphae</taxon>
        <taxon>Cyprinodontiformes</taxon>
        <taxon>Nothobranchiidae</taxon>
        <taxon>Nothobranchius</taxon>
    </lineage>
</organism>
<dbReference type="PANTHER" id="PTHR12560:SF8">
    <property type="entry name" value="CERAMIDE SYNTHASE 5"/>
    <property type="match status" value="1"/>
</dbReference>
<feature type="transmembrane region" description="Helical" evidence="8">
    <location>
        <begin position="99"/>
        <end position="117"/>
    </location>
</feature>
<evidence type="ECO:0000313" key="11">
    <source>
        <dbReference type="Ensembl" id="ENSNFUP00015014895.1"/>
    </source>
</evidence>
<evidence type="ECO:0000256" key="2">
    <source>
        <dbReference type="ARBA" id="ARBA00004760"/>
    </source>
</evidence>
<keyword evidence="4 8" id="KW-0812">Transmembrane</keyword>
<reference evidence="11" key="3">
    <citation type="submission" date="2025-09" db="UniProtKB">
        <authorList>
            <consortium name="Ensembl"/>
        </authorList>
    </citation>
    <scope>IDENTIFICATION</scope>
</reference>